<dbReference type="GO" id="GO:0005794">
    <property type="term" value="C:Golgi apparatus"/>
    <property type="evidence" value="ECO:0007669"/>
    <property type="project" value="TreeGrafter"/>
</dbReference>
<accession>A0A7S3VDV7</accession>
<dbReference type="GO" id="GO:0016757">
    <property type="term" value="F:glycosyltransferase activity"/>
    <property type="evidence" value="ECO:0007669"/>
    <property type="project" value="TreeGrafter"/>
</dbReference>
<proteinExistence type="predicted"/>
<dbReference type="AlphaFoldDB" id="A0A7S3VDV7"/>
<dbReference type="Pfam" id="PF03407">
    <property type="entry name" value="Nucleotid_trans"/>
    <property type="match status" value="1"/>
</dbReference>
<dbReference type="InterPro" id="IPR005069">
    <property type="entry name" value="Nucl-diP-sugar_transferase"/>
</dbReference>
<organism evidence="2">
    <name type="scientific">Chaetoceros debilis</name>
    <dbReference type="NCBI Taxonomy" id="122233"/>
    <lineage>
        <taxon>Eukaryota</taxon>
        <taxon>Sar</taxon>
        <taxon>Stramenopiles</taxon>
        <taxon>Ochrophyta</taxon>
        <taxon>Bacillariophyta</taxon>
        <taxon>Coscinodiscophyceae</taxon>
        <taxon>Chaetocerotophycidae</taxon>
        <taxon>Chaetocerotales</taxon>
        <taxon>Chaetocerotaceae</taxon>
        <taxon>Chaetoceros</taxon>
    </lineage>
</organism>
<protein>
    <recommendedName>
        <fullName evidence="1">Nucleotide-diphospho-sugar transferase domain-containing protein</fullName>
    </recommendedName>
</protein>
<dbReference type="EMBL" id="HBIO01023211">
    <property type="protein sequence ID" value="CAE0472985.1"/>
    <property type="molecule type" value="Transcribed_RNA"/>
</dbReference>
<dbReference type="InterPro" id="IPR052636">
    <property type="entry name" value="UDP-D-xylose:L-fucose_XylT"/>
</dbReference>
<name>A0A7S3VDV7_9STRA</name>
<feature type="domain" description="Nucleotide-diphospho-sugar transferase" evidence="1">
    <location>
        <begin position="309"/>
        <end position="525"/>
    </location>
</feature>
<gene>
    <name evidence="2" type="ORF">CDEB00056_LOCUS17838</name>
</gene>
<evidence type="ECO:0000259" key="1">
    <source>
        <dbReference type="Pfam" id="PF03407"/>
    </source>
</evidence>
<dbReference type="PANTHER" id="PTHR47032:SF1">
    <property type="entry name" value="UDP-D-XYLOSE:L-FUCOSE ALPHA-1,3-D-XYLOSYLTRANSFERASE-RELATED"/>
    <property type="match status" value="1"/>
</dbReference>
<dbReference type="PANTHER" id="PTHR47032">
    <property type="entry name" value="UDP-D-XYLOSE:L-FUCOSE ALPHA-1,3-D-XYLOSYLTRANSFERASE-RELATED"/>
    <property type="match status" value="1"/>
</dbReference>
<sequence>MVQISRGSRQLSSSKFSISQILLTIVLCAVSYYSGTVTHKDSIGCENVNDLKNAVKENNNVALNDSEIEALVQKRVRQELSAAKEKLPSSAKETQYFSNSVSQYMNGVVRVPKDGFVKKYDYGPPMDAATDKNGDVMIFYNSPKALPSDDTHQHMAQFSSGAGIGVLEVDDATANCDTMNVINTNNPGNTRQCLAIVGNYESYNVQRWMRVPMDGGKLDKSLPMRAVSRGYASNGSQQFMPPKPNNIKKHWGMLETYFRSIEETLGRLKSIADKIAKDNTIIVMTCNMGQSELLMNFVCNARSKGLSTDNVLVFPTDQNTKDLAEGLGLATFYDEKNFEDMPENEAGHYGDKAFVAMMFAKVVCVQLVSHLGYDLLFQDVDIVWYKNPIEYFNDDKSPYRDFDMYFQDDGAHSTRYAPYSANSGFYFVRNNKRTRYLFTSLLYAGDQILESHSHQQALVQVMNEHSSLFGLRVKVLSRDTDEFPGGWHYHKRNKDFMMKVVKEEINPFIFHMSWTKNKDNKIKFFQQMGQWYVADSCIAHTKQEIVGNHALDVEDHLSEPCCLAEPNIVCHYRDKPSKVPCRESDPIDAGRPSFW</sequence>
<reference evidence="2" key="1">
    <citation type="submission" date="2021-01" db="EMBL/GenBank/DDBJ databases">
        <authorList>
            <person name="Corre E."/>
            <person name="Pelletier E."/>
            <person name="Niang G."/>
            <person name="Scheremetjew M."/>
            <person name="Finn R."/>
            <person name="Kale V."/>
            <person name="Holt S."/>
            <person name="Cochrane G."/>
            <person name="Meng A."/>
            <person name="Brown T."/>
            <person name="Cohen L."/>
        </authorList>
    </citation>
    <scope>NUCLEOTIDE SEQUENCE</scope>
    <source>
        <strain evidence="2">MM31A-1</strain>
    </source>
</reference>
<evidence type="ECO:0000313" key="2">
    <source>
        <dbReference type="EMBL" id="CAE0472985.1"/>
    </source>
</evidence>